<evidence type="ECO:0000256" key="4">
    <source>
        <dbReference type="ARBA" id="ARBA00022692"/>
    </source>
</evidence>
<keyword evidence="3" id="KW-0762">Sugar transport</keyword>
<gene>
    <name evidence="10" type="ORF">H5410_004821</name>
</gene>
<feature type="transmembrane region" description="Helical" evidence="8">
    <location>
        <begin position="243"/>
        <end position="263"/>
    </location>
</feature>
<keyword evidence="3" id="KW-0813">Transport</keyword>
<comment type="caution">
    <text evidence="10">The sequence shown here is derived from an EMBL/GenBank/DDBJ whole genome shotgun (WGS) entry which is preliminary data.</text>
</comment>
<dbReference type="EMBL" id="JACXVP010000002">
    <property type="protein sequence ID" value="KAG5619603.1"/>
    <property type="molecule type" value="Genomic_DNA"/>
</dbReference>
<comment type="similarity">
    <text evidence="2">Belongs to the major facilitator superfamily. Sugar transporter (TC 2.A.1.1) family.</text>
</comment>
<dbReference type="GO" id="GO:0016020">
    <property type="term" value="C:membrane"/>
    <property type="evidence" value="ECO:0007669"/>
    <property type="project" value="UniProtKB-SubCell"/>
</dbReference>
<evidence type="ECO:0000256" key="5">
    <source>
        <dbReference type="ARBA" id="ARBA00022989"/>
    </source>
</evidence>
<feature type="transmembrane region" description="Helical" evidence="8">
    <location>
        <begin position="218"/>
        <end position="237"/>
    </location>
</feature>
<dbReference type="PROSITE" id="PS50850">
    <property type="entry name" value="MFS"/>
    <property type="match status" value="1"/>
</dbReference>
<organism evidence="10 11">
    <name type="scientific">Solanum commersonii</name>
    <name type="common">Commerson's wild potato</name>
    <name type="synonym">Commerson's nightshade</name>
    <dbReference type="NCBI Taxonomy" id="4109"/>
    <lineage>
        <taxon>Eukaryota</taxon>
        <taxon>Viridiplantae</taxon>
        <taxon>Streptophyta</taxon>
        <taxon>Embryophyta</taxon>
        <taxon>Tracheophyta</taxon>
        <taxon>Spermatophyta</taxon>
        <taxon>Magnoliopsida</taxon>
        <taxon>eudicotyledons</taxon>
        <taxon>Gunneridae</taxon>
        <taxon>Pentapetalae</taxon>
        <taxon>asterids</taxon>
        <taxon>lamiids</taxon>
        <taxon>Solanales</taxon>
        <taxon>Solanaceae</taxon>
        <taxon>Solanoideae</taxon>
        <taxon>Solaneae</taxon>
        <taxon>Solanum</taxon>
    </lineage>
</organism>
<sequence length="285" mass="31209">MACNWLIFRSYSLLHSCGLHFLHSRIPKVAKIGKGKEVEASLRCLRGDNYDVSQEADEIKDYTETSQKLTEFRFLDLFNPKYAHSLIVGVGLMLLVQFGGTDGISLFAGSIFKAAGCSTGFSSTMMAMIQLPFAASSVLLMDNTGRHPLLMVTATGACLGSFLVGLGYEKDYQQSKELTATLVFTGILVYSACFSAGMGGTPWVIMSEIFPINIKGQGGTLVTLANWFSSWIVTYSFNFIFQWSSAGVFVFAIFCASIVFFVAKLVPETKGRTLEEIQASMTLLQ</sequence>
<evidence type="ECO:0000313" key="11">
    <source>
        <dbReference type="Proteomes" id="UP000824120"/>
    </source>
</evidence>
<dbReference type="PANTHER" id="PTHR48021">
    <property type="match status" value="1"/>
</dbReference>
<evidence type="ECO:0000256" key="7">
    <source>
        <dbReference type="ARBA" id="ARBA00044504"/>
    </source>
</evidence>
<feature type="transmembrane region" description="Helical" evidence="8">
    <location>
        <begin position="180"/>
        <end position="206"/>
    </location>
</feature>
<dbReference type="Proteomes" id="UP000824120">
    <property type="component" value="Chromosome 2"/>
</dbReference>
<evidence type="ECO:0000259" key="9">
    <source>
        <dbReference type="PROSITE" id="PS50850"/>
    </source>
</evidence>
<evidence type="ECO:0000256" key="8">
    <source>
        <dbReference type="SAM" id="Phobius"/>
    </source>
</evidence>
<name>A0A9J6A5N2_SOLCO</name>
<feature type="transmembrane region" description="Helical" evidence="8">
    <location>
        <begin position="148"/>
        <end position="168"/>
    </location>
</feature>
<dbReference type="OrthoDB" id="6612291at2759"/>
<dbReference type="PANTHER" id="PTHR48021:SF29">
    <property type="entry name" value="MAJOR FACILITATOR SUPERFAMILY (MFS) PROFILE DOMAIN-CONTAINING PROTEIN"/>
    <property type="match status" value="1"/>
</dbReference>
<dbReference type="Pfam" id="PF00083">
    <property type="entry name" value="Sugar_tr"/>
    <property type="match status" value="1"/>
</dbReference>
<dbReference type="AlphaFoldDB" id="A0A9J6A5N2"/>
<dbReference type="InterPro" id="IPR050549">
    <property type="entry name" value="MFS_Trehalose_Transporter"/>
</dbReference>
<evidence type="ECO:0000256" key="6">
    <source>
        <dbReference type="ARBA" id="ARBA00023136"/>
    </source>
</evidence>
<dbReference type="InterPro" id="IPR005828">
    <property type="entry name" value="MFS_sugar_transport-like"/>
</dbReference>
<keyword evidence="4 8" id="KW-0812">Transmembrane</keyword>
<comment type="subcellular location">
    <subcellularLocation>
        <location evidence="1">Membrane</location>
        <topology evidence="1">Multi-pass membrane protein</topology>
    </subcellularLocation>
</comment>
<dbReference type="InterPro" id="IPR020846">
    <property type="entry name" value="MFS_dom"/>
</dbReference>
<dbReference type="GO" id="GO:0022857">
    <property type="term" value="F:transmembrane transporter activity"/>
    <property type="evidence" value="ECO:0007669"/>
    <property type="project" value="InterPro"/>
</dbReference>
<dbReference type="Gene3D" id="1.20.1250.20">
    <property type="entry name" value="MFS general substrate transporter like domains"/>
    <property type="match status" value="1"/>
</dbReference>
<dbReference type="InterPro" id="IPR036259">
    <property type="entry name" value="MFS_trans_sf"/>
</dbReference>
<feature type="transmembrane region" description="Helical" evidence="8">
    <location>
        <begin position="82"/>
        <end position="100"/>
    </location>
</feature>
<feature type="transmembrane region" description="Helical" evidence="8">
    <location>
        <begin position="120"/>
        <end position="141"/>
    </location>
</feature>
<evidence type="ECO:0000256" key="1">
    <source>
        <dbReference type="ARBA" id="ARBA00004141"/>
    </source>
</evidence>
<evidence type="ECO:0000256" key="3">
    <source>
        <dbReference type="ARBA" id="ARBA00022597"/>
    </source>
</evidence>
<keyword evidence="5 8" id="KW-1133">Transmembrane helix</keyword>
<protein>
    <recommendedName>
        <fullName evidence="9">Major facilitator superfamily (MFS) profile domain-containing protein</fullName>
    </recommendedName>
</protein>
<keyword evidence="11" id="KW-1185">Reference proteome</keyword>
<feature type="domain" description="Major facilitator superfamily (MFS) profile" evidence="9">
    <location>
        <begin position="1"/>
        <end position="270"/>
    </location>
</feature>
<dbReference type="SUPFAM" id="SSF103473">
    <property type="entry name" value="MFS general substrate transporter"/>
    <property type="match status" value="1"/>
</dbReference>
<evidence type="ECO:0000313" key="10">
    <source>
        <dbReference type="EMBL" id="KAG5619603.1"/>
    </source>
</evidence>
<proteinExistence type="inferred from homology"/>
<reference evidence="10 11" key="1">
    <citation type="submission" date="2020-09" db="EMBL/GenBank/DDBJ databases">
        <title>De no assembly of potato wild relative species, Solanum commersonii.</title>
        <authorList>
            <person name="Cho K."/>
        </authorList>
    </citation>
    <scope>NUCLEOTIDE SEQUENCE [LARGE SCALE GENOMIC DNA]</scope>
    <source>
        <strain evidence="10">LZ3.2</strain>
        <tissue evidence="10">Leaf</tissue>
    </source>
</reference>
<keyword evidence="6 8" id="KW-0472">Membrane</keyword>
<comment type="similarity">
    <text evidence="7">Belongs to the major facilitator superfamily. Phosphate:H(+) symporter (TC 2.A.1.9) family.</text>
</comment>
<evidence type="ECO:0000256" key="2">
    <source>
        <dbReference type="ARBA" id="ARBA00010992"/>
    </source>
</evidence>
<accession>A0A9J6A5N2</accession>